<evidence type="ECO:0000259" key="1">
    <source>
        <dbReference type="Pfam" id="PF03478"/>
    </source>
</evidence>
<dbReference type="PANTHER" id="PTHR44259">
    <property type="entry name" value="OS07G0183000 PROTEIN-RELATED"/>
    <property type="match status" value="1"/>
</dbReference>
<comment type="caution">
    <text evidence="2">The sequence shown here is derived from an EMBL/GenBank/DDBJ whole genome shotgun (WGS) entry which is preliminary data.</text>
</comment>
<dbReference type="EMBL" id="JABWDY010042120">
    <property type="protein sequence ID" value="KAF5176894.1"/>
    <property type="molecule type" value="Genomic_DNA"/>
</dbReference>
<gene>
    <name evidence="2" type="ORF">FRX31_033519</name>
</gene>
<dbReference type="InterPro" id="IPR005174">
    <property type="entry name" value="KIB1-4_b-propeller"/>
</dbReference>
<dbReference type="GO" id="GO:0016874">
    <property type="term" value="F:ligase activity"/>
    <property type="evidence" value="ECO:0007669"/>
    <property type="project" value="UniProtKB-KW"/>
</dbReference>
<keyword evidence="2" id="KW-0436">Ligase</keyword>
<dbReference type="CDD" id="cd09917">
    <property type="entry name" value="F-box_SF"/>
    <property type="match status" value="1"/>
</dbReference>
<evidence type="ECO:0000313" key="2">
    <source>
        <dbReference type="EMBL" id="KAF5176894.1"/>
    </source>
</evidence>
<organism evidence="2 3">
    <name type="scientific">Thalictrum thalictroides</name>
    <name type="common">Rue-anemone</name>
    <name type="synonym">Anemone thalictroides</name>
    <dbReference type="NCBI Taxonomy" id="46969"/>
    <lineage>
        <taxon>Eukaryota</taxon>
        <taxon>Viridiplantae</taxon>
        <taxon>Streptophyta</taxon>
        <taxon>Embryophyta</taxon>
        <taxon>Tracheophyta</taxon>
        <taxon>Spermatophyta</taxon>
        <taxon>Magnoliopsida</taxon>
        <taxon>Ranunculales</taxon>
        <taxon>Ranunculaceae</taxon>
        <taxon>Thalictroideae</taxon>
        <taxon>Thalictrum</taxon>
    </lineage>
</organism>
<dbReference type="OrthoDB" id="638130at2759"/>
<feature type="domain" description="KIB1-4 beta-propeller" evidence="1">
    <location>
        <begin position="80"/>
        <end position="316"/>
    </location>
</feature>
<evidence type="ECO:0000313" key="3">
    <source>
        <dbReference type="Proteomes" id="UP000554482"/>
    </source>
</evidence>
<proteinExistence type="predicted"/>
<dbReference type="Pfam" id="PF03478">
    <property type="entry name" value="Beta-prop_KIB1-4"/>
    <property type="match status" value="1"/>
</dbReference>
<dbReference type="AlphaFoldDB" id="A0A7J6UW97"/>
<sequence>MDETTPVDWLDLPIEVMEIVSDKLMIHISDFIRFGSVCRLWHSIYIQNRYRSPRQHPGLLVYFTQPISHQDQQLRRSHGFYDFIEKRVFKFPLQLPCYKDFRGSNQGWLIYEKDAQLILLNPFLSANNEIYLPPITRFILEQYEKLDYYILGSGGFFIDKAVLVGNPASTSSYVVVANDTTYRLLAFYKSGNKGWTILIIDEFEYIEDFIYYKDQVYVLDSYRGLFACDVSSHPKVSKVAPSTVGVYTYSLVESNGELLAFNTSNDRFEGYKLDQNLFDWVEINSLSGWSLFMGEKSDLSRLCSNYPEWKPNSVYNIIPRPNIVRNRLEVAHVFKLEGGVIELLYLKESESNPIVYSTCIWIEPTLTGFPN</sequence>
<dbReference type="InterPro" id="IPR050942">
    <property type="entry name" value="F-box_BR-signaling"/>
</dbReference>
<dbReference type="Proteomes" id="UP000554482">
    <property type="component" value="Unassembled WGS sequence"/>
</dbReference>
<keyword evidence="3" id="KW-1185">Reference proteome</keyword>
<reference evidence="2 3" key="1">
    <citation type="submission" date="2020-06" db="EMBL/GenBank/DDBJ databases">
        <title>Transcriptomic and genomic resources for Thalictrum thalictroides and T. hernandezii: Facilitating candidate gene discovery in an emerging model plant lineage.</title>
        <authorList>
            <person name="Arias T."/>
            <person name="Riano-Pachon D.M."/>
            <person name="Di Stilio V.S."/>
        </authorList>
    </citation>
    <scope>NUCLEOTIDE SEQUENCE [LARGE SCALE GENOMIC DNA]</scope>
    <source>
        <strain evidence="3">cv. WT478/WT964</strain>
        <tissue evidence="2">Leaves</tissue>
    </source>
</reference>
<name>A0A7J6UW97_THATH</name>
<protein>
    <submittedName>
        <fullName evidence="2">Ubiquitin-protein ligase protein</fullName>
    </submittedName>
</protein>
<accession>A0A7J6UW97</accession>